<organism evidence="3 4">
    <name type="scientific">Chitinophaga japonensis</name>
    <name type="common">Flexibacter japonensis</name>
    <dbReference type="NCBI Taxonomy" id="104662"/>
    <lineage>
        <taxon>Bacteria</taxon>
        <taxon>Pseudomonadati</taxon>
        <taxon>Bacteroidota</taxon>
        <taxon>Chitinophagia</taxon>
        <taxon>Chitinophagales</taxon>
        <taxon>Chitinophagaceae</taxon>
        <taxon>Chitinophaga</taxon>
    </lineage>
</organism>
<sequence>MRHSIFLVRLCSVLLLCCPFALSAQEQLHYDLQVQASLQQRSFAVKGTLSFLTAAYATDSVEIVISQCEAPPMLRLLTAGVKIAVMDTAQNRHGDMAYRFKFAEKQAPGTRLEFAYAYDRGARPSFQYYIDSNFVMACGYGSAWYPQVSSRAEDGSTKYTRGKGRITVTTNRELTPVMAAATLDTAFSGGYKVSAFDYEQPDIFTLYIGNYARQESRGDVPFYCYTLSANVNGDTLARKASEVLHFLTRQFGPLDIPGFSIVEFPDYVSERTGIGGASIKGGILMPSRALQEFNYALFGHELSHQWWGNKVISKGRKGADMLSEGLAQYGSLQVVQHFDSSRAILYRRTGYPGYIPDQSGFGYLKNIAAGNDEPLDDLHGSNGHLLGDSKGFLVLELLSATVGKARFHQALRHIGERYSRTGLRWSDFLQEVATAHGGSLQWFYRQWFERTGAPAWETRWEQQQNKLMLTLTQKDSLYRLPLEVLVTYADGRTALEKIEVRNSVNSITLPADGEVSKVQVDPFFKVIHWDEALRPQALAMGKVQQVLKLFTEQKIQEAAALAQSFLDKGLPDDTFGVEFSLLYYLGRMKGIQQQHGEALQYYQRALQCPYRLPQQLAYTYYRIAQIAQQKKDTALFRWACDNAVKADSMNGGKDDMQAKVTQLAAL</sequence>
<dbReference type="EMBL" id="VLLG01000005">
    <property type="protein sequence ID" value="TWI84103.1"/>
    <property type="molecule type" value="Genomic_DNA"/>
</dbReference>
<dbReference type="Pfam" id="PF01433">
    <property type="entry name" value="Peptidase_M1"/>
    <property type="match status" value="1"/>
</dbReference>
<protein>
    <recommendedName>
        <fullName evidence="2">Peptidase M1 membrane alanine aminopeptidase domain-containing protein</fullName>
    </recommendedName>
</protein>
<evidence type="ECO:0000256" key="1">
    <source>
        <dbReference type="SAM" id="SignalP"/>
    </source>
</evidence>
<dbReference type="InterPro" id="IPR014782">
    <property type="entry name" value="Peptidase_M1_dom"/>
</dbReference>
<dbReference type="SUPFAM" id="SSF55486">
    <property type="entry name" value="Metalloproteases ('zincins'), catalytic domain"/>
    <property type="match status" value="1"/>
</dbReference>
<dbReference type="AlphaFoldDB" id="A0A562SSJ4"/>
<dbReference type="InterPro" id="IPR027268">
    <property type="entry name" value="Peptidase_M4/M1_CTD_sf"/>
</dbReference>
<dbReference type="Proteomes" id="UP000316778">
    <property type="component" value="Unassembled WGS sequence"/>
</dbReference>
<gene>
    <name evidence="3" type="ORF">LX66_4465</name>
</gene>
<reference evidence="3 4" key="1">
    <citation type="journal article" date="2013" name="Stand. Genomic Sci.">
        <title>Genomic Encyclopedia of Type Strains, Phase I: The one thousand microbial genomes (KMG-I) project.</title>
        <authorList>
            <person name="Kyrpides N.C."/>
            <person name="Woyke T."/>
            <person name="Eisen J.A."/>
            <person name="Garrity G."/>
            <person name="Lilburn T.G."/>
            <person name="Beck B.J."/>
            <person name="Whitman W.B."/>
            <person name="Hugenholtz P."/>
            <person name="Klenk H.P."/>
        </authorList>
    </citation>
    <scope>NUCLEOTIDE SEQUENCE [LARGE SCALE GENOMIC DNA]</scope>
    <source>
        <strain evidence="3 4">DSM 13484</strain>
    </source>
</reference>
<dbReference type="OrthoDB" id="100605at2"/>
<dbReference type="RefSeq" id="WP_145717636.1">
    <property type="nucleotide sequence ID" value="NZ_BAAAFY010000002.1"/>
</dbReference>
<proteinExistence type="predicted"/>
<feature type="signal peptide" evidence="1">
    <location>
        <begin position="1"/>
        <end position="24"/>
    </location>
</feature>
<evidence type="ECO:0000313" key="3">
    <source>
        <dbReference type="EMBL" id="TWI84103.1"/>
    </source>
</evidence>
<dbReference type="GO" id="GO:0008270">
    <property type="term" value="F:zinc ion binding"/>
    <property type="evidence" value="ECO:0007669"/>
    <property type="project" value="InterPro"/>
</dbReference>
<accession>A0A562SSJ4</accession>
<comment type="caution">
    <text evidence="3">The sequence shown here is derived from an EMBL/GenBank/DDBJ whole genome shotgun (WGS) entry which is preliminary data.</text>
</comment>
<dbReference type="Gene3D" id="1.25.40.10">
    <property type="entry name" value="Tetratricopeptide repeat domain"/>
    <property type="match status" value="1"/>
</dbReference>
<feature type="domain" description="Peptidase M1 membrane alanine aminopeptidase" evidence="2">
    <location>
        <begin position="297"/>
        <end position="447"/>
    </location>
</feature>
<keyword evidence="1" id="KW-0732">Signal</keyword>
<feature type="chain" id="PRO_5021811817" description="Peptidase M1 membrane alanine aminopeptidase domain-containing protein" evidence="1">
    <location>
        <begin position="25"/>
        <end position="666"/>
    </location>
</feature>
<evidence type="ECO:0000259" key="2">
    <source>
        <dbReference type="Pfam" id="PF01433"/>
    </source>
</evidence>
<dbReference type="GO" id="GO:0008237">
    <property type="term" value="F:metallopeptidase activity"/>
    <property type="evidence" value="ECO:0007669"/>
    <property type="project" value="InterPro"/>
</dbReference>
<evidence type="ECO:0000313" key="4">
    <source>
        <dbReference type="Proteomes" id="UP000316778"/>
    </source>
</evidence>
<dbReference type="Gene3D" id="1.10.390.10">
    <property type="entry name" value="Neutral Protease Domain 2"/>
    <property type="match status" value="1"/>
</dbReference>
<name>A0A562SSJ4_CHIJA</name>
<dbReference type="InterPro" id="IPR011990">
    <property type="entry name" value="TPR-like_helical_dom_sf"/>
</dbReference>
<keyword evidence="4" id="KW-1185">Reference proteome</keyword>